<gene>
    <name evidence="1" type="ORF">TrLO_g14981</name>
</gene>
<evidence type="ECO:0000313" key="2">
    <source>
        <dbReference type="Proteomes" id="UP001165122"/>
    </source>
</evidence>
<dbReference type="AlphaFoldDB" id="A0A9W7B3J8"/>
<name>A0A9W7B3J8_9STRA</name>
<comment type="caution">
    <text evidence="1">The sequence shown here is derived from an EMBL/GenBank/DDBJ whole genome shotgun (WGS) entry which is preliminary data.</text>
</comment>
<dbReference type="EMBL" id="BRXW01000914">
    <property type="protein sequence ID" value="GMH79269.1"/>
    <property type="molecule type" value="Genomic_DNA"/>
</dbReference>
<dbReference type="OrthoDB" id="10693378at2759"/>
<organism evidence="1 2">
    <name type="scientific">Triparma laevis f. longispina</name>
    <dbReference type="NCBI Taxonomy" id="1714387"/>
    <lineage>
        <taxon>Eukaryota</taxon>
        <taxon>Sar</taxon>
        <taxon>Stramenopiles</taxon>
        <taxon>Ochrophyta</taxon>
        <taxon>Bolidophyceae</taxon>
        <taxon>Parmales</taxon>
        <taxon>Triparmaceae</taxon>
        <taxon>Triparma</taxon>
    </lineage>
</organism>
<reference evidence="2" key="1">
    <citation type="journal article" date="2023" name="Commun. Biol.">
        <title>Genome analysis of Parmales, the sister group of diatoms, reveals the evolutionary specialization of diatoms from phago-mixotrophs to photoautotrophs.</title>
        <authorList>
            <person name="Ban H."/>
            <person name="Sato S."/>
            <person name="Yoshikawa S."/>
            <person name="Yamada K."/>
            <person name="Nakamura Y."/>
            <person name="Ichinomiya M."/>
            <person name="Sato N."/>
            <person name="Blanc-Mathieu R."/>
            <person name="Endo H."/>
            <person name="Kuwata A."/>
            <person name="Ogata H."/>
        </authorList>
    </citation>
    <scope>NUCLEOTIDE SEQUENCE [LARGE SCALE GENOMIC DNA]</scope>
    <source>
        <strain evidence="2">NIES 3700</strain>
    </source>
</reference>
<proteinExistence type="predicted"/>
<evidence type="ECO:0000313" key="1">
    <source>
        <dbReference type="EMBL" id="GMH79269.1"/>
    </source>
</evidence>
<dbReference type="Proteomes" id="UP001165122">
    <property type="component" value="Unassembled WGS sequence"/>
</dbReference>
<keyword evidence="2" id="KW-1185">Reference proteome</keyword>
<protein>
    <submittedName>
        <fullName evidence="1">Uncharacterized protein</fullName>
    </submittedName>
</protein>
<accession>A0A9W7B3J8</accession>
<sequence>MIGIQRRKYLKTFYSPDTASEFNRKWFFGMKDDQDKEKSQILLSHPDIYASWGDDLLKPWCLENWSRWEVQKPSFFTDKWIESVPNRFIPYDFRVKYKKTKGRVDDDKLNRRRGCISVRELLGGVEEK</sequence>